<dbReference type="AlphaFoldDB" id="U6K7N6"/>
<sequence length="178" mass="17481">MAAVRGGPATATTAAAAAAAAAAAVAAVSPCSGELLMRLRTPPSSAAARVTAPTATAAAALAAAAAIRPAAVAAPAAARPADASRLRGGFGRTSGGPPNSAWSSCCSPLDVFAAWGPLGVGRCLRCFGTRGVSVHSREASTEVLPSRLVLPPDFVFPQDLPVKEQGKCSSSSNNNSNS</sequence>
<evidence type="ECO:0000313" key="1">
    <source>
        <dbReference type="EMBL" id="CDJ32826.1"/>
    </source>
</evidence>
<dbReference type="VEuPathDB" id="ToxoDB:EMH_0013850"/>
<name>U6K7N6_9EIME</name>
<evidence type="ECO:0000313" key="2">
    <source>
        <dbReference type="Proteomes" id="UP000030744"/>
    </source>
</evidence>
<dbReference type="GeneID" id="25376345"/>
<accession>U6K7N6</accession>
<reference evidence="1" key="2">
    <citation type="submission" date="2013-10" db="EMBL/GenBank/DDBJ databases">
        <authorList>
            <person name="Aslett M."/>
        </authorList>
    </citation>
    <scope>NUCLEOTIDE SEQUENCE [LARGE SCALE GENOMIC DNA]</scope>
    <source>
        <strain evidence="1">Houghton</strain>
    </source>
</reference>
<dbReference type="RefSeq" id="XP_013355390.1">
    <property type="nucleotide sequence ID" value="XM_013499936.1"/>
</dbReference>
<keyword evidence="2" id="KW-1185">Reference proteome</keyword>
<protein>
    <submittedName>
        <fullName evidence="1">Uncharacterized protein</fullName>
    </submittedName>
</protein>
<dbReference type="Proteomes" id="UP000030744">
    <property type="component" value="Unassembled WGS sequence"/>
</dbReference>
<proteinExistence type="predicted"/>
<gene>
    <name evidence="1" type="ORF">EMH_0013850</name>
</gene>
<organism evidence="1 2">
    <name type="scientific">Eimeria mitis</name>
    <dbReference type="NCBI Taxonomy" id="44415"/>
    <lineage>
        <taxon>Eukaryota</taxon>
        <taxon>Sar</taxon>
        <taxon>Alveolata</taxon>
        <taxon>Apicomplexa</taxon>
        <taxon>Conoidasida</taxon>
        <taxon>Coccidia</taxon>
        <taxon>Eucoccidiorida</taxon>
        <taxon>Eimeriorina</taxon>
        <taxon>Eimeriidae</taxon>
        <taxon>Eimeria</taxon>
    </lineage>
</organism>
<dbReference type="EMBL" id="HG684557">
    <property type="protein sequence ID" value="CDJ32826.1"/>
    <property type="molecule type" value="Genomic_DNA"/>
</dbReference>
<reference evidence="1" key="1">
    <citation type="submission" date="2013-10" db="EMBL/GenBank/DDBJ databases">
        <title>Genomic analysis of the causative agents of coccidiosis in chickens.</title>
        <authorList>
            <person name="Reid A.J."/>
            <person name="Blake D."/>
            <person name="Billington K."/>
            <person name="Browne H."/>
            <person name="Dunn M."/>
            <person name="Hung S."/>
            <person name="Kawahara F."/>
            <person name="Miranda-Saavedra D."/>
            <person name="Mourier T."/>
            <person name="Nagra H."/>
            <person name="Otto T.D."/>
            <person name="Rawlings N."/>
            <person name="Sanchez A."/>
            <person name="Sanders M."/>
            <person name="Subramaniam C."/>
            <person name="Tay Y."/>
            <person name="Dear P."/>
            <person name="Doerig C."/>
            <person name="Gruber A."/>
            <person name="Parkinson J."/>
            <person name="Shirley M."/>
            <person name="Wan K.L."/>
            <person name="Berriman M."/>
            <person name="Tomley F."/>
            <person name="Pain A."/>
        </authorList>
    </citation>
    <scope>NUCLEOTIDE SEQUENCE [LARGE SCALE GENOMIC DNA]</scope>
    <source>
        <strain evidence="1">Houghton</strain>
    </source>
</reference>